<dbReference type="InterPro" id="IPR001173">
    <property type="entry name" value="Glyco_trans_2-like"/>
</dbReference>
<dbReference type="InterPro" id="IPR003329">
    <property type="entry name" value="Cytidylyl_trans"/>
</dbReference>
<accession>A0A0F7L2F7</accession>
<sequence>MLQPRIVPVEGQEMNRVLIVIQARFDSSRCPGKILRELKGKTTSLSYLGERIASSSYNFCLATSDRKEDNELAEYCTHEFDHYHNFIGVERGSYSNIALRLYKASKGYEYIVRITGDDIFTDIEEMERLIEWAKESCYDYSYQPNIIRGIDCEIIKRSSLKKAMELYDTSDFESIEFLFRNKDIFSVGAIEYDETLNMDNLTINLSMDTEDDFKLIKIVYDNLHGMNRLFSGRDIAYYLSRNKHLLEINKVPKLSIYMLNKNYSQYIAEALDSVLKQSYTDYELILIDYGSDDIKHVDKISKYINDDRVIYKKYENLNFIDAIKQAIKLSRGKYIMRVDADDRLRGDAVKTLVDYIQKNEFYSGVIPDYWLMDIESELYGQMQSGSRLNLPTCAMFEKKKT</sequence>
<reference evidence="2" key="1">
    <citation type="journal article" date="2015" name="Front. Microbiol.">
        <title>Combining genomic sequencing methods to explore viral diversity and reveal potential virus-host interactions.</title>
        <authorList>
            <person name="Chow C.E."/>
            <person name="Winget D.M."/>
            <person name="White R.A.III."/>
            <person name="Hallam S.J."/>
            <person name="Suttle C.A."/>
        </authorList>
    </citation>
    <scope>NUCLEOTIDE SEQUENCE</scope>
    <source>
        <strain evidence="2">Anoxic3_3</strain>
    </source>
</reference>
<evidence type="ECO:0000313" key="2">
    <source>
        <dbReference type="EMBL" id="AKH46035.1"/>
    </source>
</evidence>
<dbReference type="EMBL" id="KR029578">
    <property type="protein sequence ID" value="AKH46035.1"/>
    <property type="molecule type" value="Genomic_DNA"/>
</dbReference>
<dbReference type="GO" id="GO:0016758">
    <property type="term" value="F:hexosyltransferase activity"/>
    <property type="evidence" value="ECO:0007669"/>
    <property type="project" value="UniProtKB-ARBA"/>
</dbReference>
<dbReference type="PANTHER" id="PTHR22916:SF3">
    <property type="entry name" value="UDP-GLCNAC:BETAGAL BETA-1,3-N-ACETYLGLUCOSAMINYLTRANSFERASE-LIKE PROTEIN 1"/>
    <property type="match status" value="1"/>
</dbReference>
<dbReference type="SUPFAM" id="SSF53448">
    <property type="entry name" value="Nucleotide-diphospho-sugar transferases"/>
    <property type="match status" value="2"/>
</dbReference>
<dbReference type="Pfam" id="PF00535">
    <property type="entry name" value="Glycos_transf_2"/>
    <property type="match status" value="1"/>
</dbReference>
<organism evidence="2">
    <name type="scientific">uncultured marine virus</name>
    <dbReference type="NCBI Taxonomy" id="186617"/>
    <lineage>
        <taxon>Viruses</taxon>
        <taxon>environmental samples</taxon>
    </lineage>
</organism>
<protein>
    <submittedName>
        <fullName evidence="2">Glycosyl transferase</fullName>
    </submittedName>
</protein>
<keyword evidence="2" id="KW-0808">Transferase</keyword>
<dbReference type="PANTHER" id="PTHR22916">
    <property type="entry name" value="GLYCOSYLTRANSFERASE"/>
    <property type="match status" value="1"/>
</dbReference>
<proteinExistence type="predicted"/>
<reference evidence="2" key="2">
    <citation type="submission" date="2015-03" db="EMBL/GenBank/DDBJ databases">
        <authorList>
            <person name="Chow C.-E.T."/>
            <person name="Winget D.M."/>
            <person name="White R.A.III."/>
            <person name="Hallam S.J."/>
            <person name="Suttle C.A."/>
        </authorList>
    </citation>
    <scope>NUCLEOTIDE SEQUENCE</scope>
    <source>
        <strain evidence="2">Anoxic3_3</strain>
    </source>
</reference>
<evidence type="ECO:0000259" key="1">
    <source>
        <dbReference type="Pfam" id="PF00535"/>
    </source>
</evidence>
<dbReference type="Pfam" id="PF02348">
    <property type="entry name" value="CTP_transf_3"/>
    <property type="match status" value="1"/>
</dbReference>
<feature type="domain" description="Glycosyltransferase 2-like" evidence="1">
    <location>
        <begin position="255"/>
        <end position="367"/>
    </location>
</feature>
<name>A0A0F7L2F7_9VIRU</name>
<dbReference type="CDD" id="cd00761">
    <property type="entry name" value="Glyco_tranf_GTA_type"/>
    <property type="match status" value="1"/>
</dbReference>
<dbReference type="Gene3D" id="3.90.550.10">
    <property type="entry name" value="Spore Coat Polysaccharide Biosynthesis Protein SpsA, Chain A"/>
    <property type="match status" value="2"/>
</dbReference>
<dbReference type="InterPro" id="IPR029044">
    <property type="entry name" value="Nucleotide-diphossugar_trans"/>
</dbReference>